<name>A0A1Q9DGL3_SYMMI</name>
<accession>A0A1Q9DGL3</accession>
<dbReference type="EMBL" id="LSRX01000548">
    <property type="protein sequence ID" value="OLP94289.1"/>
    <property type="molecule type" value="Genomic_DNA"/>
</dbReference>
<dbReference type="Proteomes" id="UP000186817">
    <property type="component" value="Unassembled WGS sequence"/>
</dbReference>
<dbReference type="AlphaFoldDB" id="A0A1Q9DGL3"/>
<comment type="caution">
    <text evidence="2">The sequence shown here is derived from an EMBL/GenBank/DDBJ whole genome shotgun (WGS) entry which is preliminary data.</text>
</comment>
<evidence type="ECO:0000313" key="3">
    <source>
        <dbReference type="Proteomes" id="UP000186817"/>
    </source>
</evidence>
<proteinExistence type="predicted"/>
<dbReference type="OrthoDB" id="432423at2759"/>
<evidence type="ECO:0000256" key="1">
    <source>
        <dbReference type="SAM" id="MobiDB-lite"/>
    </source>
</evidence>
<keyword evidence="3" id="KW-1185">Reference proteome</keyword>
<reference evidence="2 3" key="1">
    <citation type="submission" date="2016-02" db="EMBL/GenBank/DDBJ databases">
        <title>Genome analysis of coral dinoflagellate symbionts highlights evolutionary adaptations to a symbiotic lifestyle.</title>
        <authorList>
            <person name="Aranda M."/>
            <person name="Li Y."/>
            <person name="Liew Y.J."/>
            <person name="Baumgarten S."/>
            <person name="Simakov O."/>
            <person name="Wilson M."/>
            <person name="Piel J."/>
            <person name="Ashoor H."/>
            <person name="Bougouffa S."/>
            <person name="Bajic V.B."/>
            <person name="Ryu T."/>
            <person name="Ravasi T."/>
            <person name="Bayer T."/>
            <person name="Micklem G."/>
            <person name="Kim H."/>
            <person name="Bhak J."/>
            <person name="Lajeunesse T.C."/>
            <person name="Voolstra C.R."/>
        </authorList>
    </citation>
    <scope>NUCLEOTIDE SEQUENCE [LARGE SCALE GENOMIC DNA]</scope>
    <source>
        <strain evidence="2 3">CCMP2467</strain>
    </source>
</reference>
<evidence type="ECO:0000313" key="2">
    <source>
        <dbReference type="EMBL" id="OLP94289.1"/>
    </source>
</evidence>
<organism evidence="2 3">
    <name type="scientific">Symbiodinium microadriaticum</name>
    <name type="common">Dinoflagellate</name>
    <name type="synonym">Zooxanthella microadriatica</name>
    <dbReference type="NCBI Taxonomy" id="2951"/>
    <lineage>
        <taxon>Eukaryota</taxon>
        <taxon>Sar</taxon>
        <taxon>Alveolata</taxon>
        <taxon>Dinophyceae</taxon>
        <taxon>Suessiales</taxon>
        <taxon>Symbiodiniaceae</taxon>
        <taxon>Symbiodinium</taxon>
    </lineage>
</organism>
<protein>
    <submittedName>
        <fullName evidence="2">Uncharacterized protein</fullName>
    </submittedName>
</protein>
<feature type="region of interest" description="Disordered" evidence="1">
    <location>
        <begin position="127"/>
        <end position="186"/>
    </location>
</feature>
<gene>
    <name evidence="2" type="ORF">AK812_SmicGene23684</name>
</gene>
<sequence>MESMAVGPAGETSDQVTEAFGQCLPMRLAGSCVKIARMLSLRTQLHSDLMTIIAAAAQPSPAPPSQPSPAKMSEVRLFVSPAPFIRWRVRVDGVEEQWQECTSASGSRPLTLAMPCRGSDNSEAAKDLAAAKARNPDRPCRGAAGTRVGRRGPCSAAGEESDGLNGFCTPPSGNLEDNHDEAAPRSAQELWVANWTSSKEENIGCDCGSSFAADARSCALQRNASAAEESAGSSECGIKELGEQVCWGMRRGAAEAETPVAKWQVGPAGGQAGQWVIWSSVDLQRQSQAMQHAAVVLGCEAVRAGGRARNRYYRWYYARGLAQYGSNMEVGECGEKLEESVVLRGEGVKARSNELISAERGCEDLQALLVCGQAGVANPDVHMVGPGSGGGGSPAARIPAAFQTRVIDSSLKLVFVVVLPQQKRELRLMA</sequence>